<proteinExistence type="predicted"/>
<evidence type="ECO:0000313" key="2">
    <source>
        <dbReference type="Proteomes" id="UP001356427"/>
    </source>
</evidence>
<sequence>MSESSRICQRGGGEHCHVFAPPPHGRFSGCTGIKIFTVSIDPNFTPVVGGGVIYHVVLPHSRRFSICFPVFLEGSRLERAAGEELGTYCHIQSFESNGILHC</sequence>
<dbReference type="AlphaFoldDB" id="A0AAN8KQW3"/>
<accession>A0AAN8KQW3</accession>
<protein>
    <submittedName>
        <fullName evidence="1">Uncharacterized protein</fullName>
    </submittedName>
</protein>
<keyword evidence="2" id="KW-1185">Reference proteome</keyword>
<reference evidence="1 2" key="1">
    <citation type="submission" date="2021-04" db="EMBL/GenBank/DDBJ databases">
        <authorList>
            <person name="De Guttry C."/>
            <person name="Zahm M."/>
            <person name="Klopp C."/>
            <person name="Cabau C."/>
            <person name="Louis A."/>
            <person name="Berthelot C."/>
            <person name="Parey E."/>
            <person name="Roest Crollius H."/>
            <person name="Montfort J."/>
            <person name="Robinson-Rechavi M."/>
            <person name="Bucao C."/>
            <person name="Bouchez O."/>
            <person name="Gislard M."/>
            <person name="Lluch J."/>
            <person name="Milhes M."/>
            <person name="Lampietro C."/>
            <person name="Lopez Roques C."/>
            <person name="Donnadieu C."/>
            <person name="Braasch I."/>
            <person name="Desvignes T."/>
            <person name="Postlethwait J."/>
            <person name="Bobe J."/>
            <person name="Wedekind C."/>
            <person name="Guiguen Y."/>
        </authorList>
    </citation>
    <scope>NUCLEOTIDE SEQUENCE [LARGE SCALE GENOMIC DNA]</scope>
    <source>
        <strain evidence="1">Cs_M1</strain>
        <tissue evidence="1">Blood</tissue>
    </source>
</reference>
<comment type="caution">
    <text evidence="1">The sequence shown here is derived from an EMBL/GenBank/DDBJ whole genome shotgun (WGS) entry which is preliminary data.</text>
</comment>
<gene>
    <name evidence="1" type="ORF">J4Q44_G00360110</name>
</gene>
<dbReference type="Proteomes" id="UP001356427">
    <property type="component" value="Unassembled WGS sequence"/>
</dbReference>
<dbReference type="EMBL" id="JAGTTL010000036">
    <property type="protein sequence ID" value="KAK6293685.1"/>
    <property type="molecule type" value="Genomic_DNA"/>
</dbReference>
<name>A0AAN8KQW3_9TELE</name>
<organism evidence="1 2">
    <name type="scientific">Coregonus suidteri</name>
    <dbReference type="NCBI Taxonomy" id="861788"/>
    <lineage>
        <taxon>Eukaryota</taxon>
        <taxon>Metazoa</taxon>
        <taxon>Chordata</taxon>
        <taxon>Craniata</taxon>
        <taxon>Vertebrata</taxon>
        <taxon>Euteleostomi</taxon>
        <taxon>Actinopterygii</taxon>
        <taxon>Neopterygii</taxon>
        <taxon>Teleostei</taxon>
        <taxon>Protacanthopterygii</taxon>
        <taxon>Salmoniformes</taxon>
        <taxon>Salmonidae</taxon>
        <taxon>Coregoninae</taxon>
        <taxon>Coregonus</taxon>
    </lineage>
</organism>
<evidence type="ECO:0000313" key="1">
    <source>
        <dbReference type="EMBL" id="KAK6293685.1"/>
    </source>
</evidence>